<accession>A0A6M2ERZ5</accession>
<sequence>MTSSSSNTIIAFPKLKSLSFYFMEEWEGGNEDKTNISISTIIVPSLRSLRIRDCPKLKALPDYVLQSTTLEKLAIGGSLILEEQYLKAGGEGWPNASHTPVITKYGT</sequence>
<dbReference type="Gene3D" id="3.80.10.10">
    <property type="entry name" value="Ribonuclease Inhibitor"/>
    <property type="match status" value="1"/>
</dbReference>
<dbReference type="EMBL" id="GILB01006032">
    <property type="protein sequence ID" value="NUU86365.1"/>
    <property type="molecule type" value="Transcribed_RNA"/>
</dbReference>
<evidence type="ECO:0000313" key="1">
    <source>
        <dbReference type="EMBL" id="NUU86365.1"/>
    </source>
</evidence>
<organism evidence="1">
    <name type="scientific">Populus davidiana</name>
    <dbReference type="NCBI Taxonomy" id="266767"/>
    <lineage>
        <taxon>Eukaryota</taxon>
        <taxon>Viridiplantae</taxon>
        <taxon>Streptophyta</taxon>
        <taxon>Embryophyta</taxon>
        <taxon>Tracheophyta</taxon>
        <taxon>Spermatophyta</taxon>
        <taxon>Magnoliopsida</taxon>
        <taxon>eudicotyledons</taxon>
        <taxon>Gunneridae</taxon>
        <taxon>Pentapetalae</taxon>
        <taxon>rosids</taxon>
        <taxon>fabids</taxon>
        <taxon>Malpighiales</taxon>
        <taxon>Salicaceae</taxon>
        <taxon>Saliceae</taxon>
        <taxon>Populus</taxon>
    </lineage>
</organism>
<name>A0A6M2ERZ5_9ROSI</name>
<evidence type="ECO:0008006" key="2">
    <source>
        <dbReference type="Google" id="ProtNLM"/>
    </source>
</evidence>
<proteinExistence type="predicted"/>
<dbReference type="AlphaFoldDB" id="A0A6M2ERZ5"/>
<reference evidence="1" key="1">
    <citation type="submission" date="2020-03" db="EMBL/GenBank/DDBJ databases">
        <authorList>
            <person name="Zhang R."/>
        </authorList>
    </citation>
    <scope>NUCLEOTIDE SEQUENCE</scope>
</reference>
<protein>
    <recommendedName>
        <fullName evidence="2">NB-ARC domain-containing protein</fullName>
    </recommendedName>
</protein>
<dbReference type="InterPro" id="IPR032675">
    <property type="entry name" value="LRR_dom_sf"/>
</dbReference>